<evidence type="ECO:0000256" key="4">
    <source>
        <dbReference type="SAM" id="Coils"/>
    </source>
</evidence>
<gene>
    <name evidence="5" type="ORF">SDC9_209813</name>
</gene>
<proteinExistence type="predicted"/>
<comment type="caution">
    <text evidence="5">The sequence shown here is derived from an EMBL/GenBank/DDBJ whole genome shotgun (WGS) entry which is preliminary data.</text>
</comment>
<dbReference type="NCBIfam" id="TIGR01280">
    <property type="entry name" value="xseB"/>
    <property type="match status" value="1"/>
</dbReference>
<protein>
    <submittedName>
        <fullName evidence="5">Uncharacterized protein</fullName>
    </submittedName>
</protein>
<dbReference type="SUPFAM" id="SSF116842">
    <property type="entry name" value="XseB-like"/>
    <property type="match status" value="1"/>
</dbReference>
<keyword evidence="3" id="KW-0378">Hydrolase</keyword>
<dbReference type="GO" id="GO:0008855">
    <property type="term" value="F:exodeoxyribonuclease VII activity"/>
    <property type="evidence" value="ECO:0007669"/>
    <property type="project" value="InterPro"/>
</dbReference>
<evidence type="ECO:0000313" key="5">
    <source>
        <dbReference type="EMBL" id="MPN62067.1"/>
    </source>
</evidence>
<dbReference type="Pfam" id="PF02609">
    <property type="entry name" value="Exonuc_VII_S"/>
    <property type="match status" value="1"/>
</dbReference>
<name>A0A645JFC4_9ZZZZ</name>
<evidence type="ECO:0000256" key="3">
    <source>
        <dbReference type="ARBA" id="ARBA00022801"/>
    </source>
</evidence>
<dbReference type="GO" id="GO:0006308">
    <property type="term" value="P:DNA catabolic process"/>
    <property type="evidence" value="ECO:0007669"/>
    <property type="project" value="InterPro"/>
</dbReference>
<sequence length="68" mass="7913">MTKHKLTYTEAVTELEGILAELENNTDIHLELISAKVKRAAELMDFCKKQLHELDEELEKMIEELDNI</sequence>
<reference evidence="5" key="1">
    <citation type="submission" date="2019-08" db="EMBL/GenBank/DDBJ databases">
        <authorList>
            <person name="Kucharzyk K."/>
            <person name="Murdoch R.W."/>
            <person name="Higgins S."/>
            <person name="Loffler F."/>
        </authorList>
    </citation>
    <scope>NUCLEOTIDE SEQUENCE</scope>
</reference>
<keyword evidence="4" id="KW-0175">Coiled coil</keyword>
<dbReference type="GO" id="GO:0009318">
    <property type="term" value="C:exodeoxyribonuclease VII complex"/>
    <property type="evidence" value="ECO:0007669"/>
    <property type="project" value="InterPro"/>
</dbReference>
<dbReference type="InterPro" id="IPR037004">
    <property type="entry name" value="Exonuc_VII_ssu_sf"/>
</dbReference>
<accession>A0A645JFC4</accession>
<dbReference type="Gene3D" id="1.10.287.1040">
    <property type="entry name" value="Exonuclease VII, small subunit"/>
    <property type="match status" value="1"/>
</dbReference>
<dbReference type="AlphaFoldDB" id="A0A645JFC4"/>
<dbReference type="InterPro" id="IPR003761">
    <property type="entry name" value="Exonuc_VII_S"/>
</dbReference>
<evidence type="ECO:0000256" key="1">
    <source>
        <dbReference type="ARBA" id="ARBA00022490"/>
    </source>
</evidence>
<organism evidence="5">
    <name type="scientific">bioreactor metagenome</name>
    <dbReference type="NCBI Taxonomy" id="1076179"/>
    <lineage>
        <taxon>unclassified sequences</taxon>
        <taxon>metagenomes</taxon>
        <taxon>ecological metagenomes</taxon>
    </lineage>
</organism>
<feature type="coiled-coil region" evidence="4">
    <location>
        <begin position="5"/>
        <end position="68"/>
    </location>
</feature>
<evidence type="ECO:0000256" key="2">
    <source>
        <dbReference type="ARBA" id="ARBA00022722"/>
    </source>
</evidence>
<keyword evidence="1" id="KW-0963">Cytoplasm</keyword>
<dbReference type="EMBL" id="VSSQ01139565">
    <property type="protein sequence ID" value="MPN62067.1"/>
    <property type="molecule type" value="Genomic_DNA"/>
</dbReference>
<keyword evidence="2" id="KW-0540">Nuclease</keyword>